<dbReference type="Proteomes" id="UP000763505">
    <property type="component" value="Unassembled WGS sequence"/>
</dbReference>
<evidence type="ECO:0000313" key="5">
    <source>
        <dbReference type="Proteomes" id="UP000763505"/>
    </source>
</evidence>
<keyword evidence="2" id="KW-0732">Signal</keyword>
<dbReference type="Pfam" id="PF15983">
    <property type="entry name" value="DUF4767"/>
    <property type="match status" value="1"/>
</dbReference>
<reference evidence="4" key="1">
    <citation type="journal article" date="2021" name="PeerJ">
        <title>Extensive microbial diversity within the chicken gut microbiome revealed by metagenomics and culture.</title>
        <authorList>
            <person name="Gilroy R."/>
            <person name="Ravi A."/>
            <person name="Getino M."/>
            <person name="Pursley I."/>
            <person name="Horton D.L."/>
            <person name="Alikhan N.F."/>
            <person name="Baker D."/>
            <person name="Gharbi K."/>
            <person name="Hall N."/>
            <person name="Watson M."/>
            <person name="Adriaenssens E.M."/>
            <person name="Foster-Nyarko E."/>
            <person name="Jarju S."/>
            <person name="Secka A."/>
            <person name="Antonio M."/>
            <person name="Oren A."/>
            <person name="Chaudhuri R.R."/>
            <person name="La Ragione R."/>
            <person name="Hildebrand F."/>
            <person name="Pallen M.J."/>
        </authorList>
    </citation>
    <scope>NUCLEOTIDE SEQUENCE</scope>
    <source>
        <strain evidence="4">6019</strain>
    </source>
</reference>
<organism evidence="4 5">
    <name type="scientific">Aliicoccus persicus</name>
    <dbReference type="NCBI Taxonomy" id="930138"/>
    <lineage>
        <taxon>Bacteria</taxon>
        <taxon>Bacillati</taxon>
        <taxon>Bacillota</taxon>
        <taxon>Bacilli</taxon>
        <taxon>Bacillales</taxon>
        <taxon>Staphylococcaceae</taxon>
        <taxon>Aliicoccus</taxon>
    </lineage>
</organism>
<proteinExistence type="predicted"/>
<dbReference type="AlphaFoldDB" id="A0A921DXB3"/>
<name>A0A921DXB3_9STAP</name>
<feature type="chain" id="PRO_5037940267" evidence="2">
    <location>
        <begin position="28"/>
        <end position="334"/>
    </location>
</feature>
<feature type="domain" description="DUF4767" evidence="3">
    <location>
        <begin position="211"/>
        <end position="327"/>
    </location>
</feature>
<feature type="region of interest" description="Disordered" evidence="1">
    <location>
        <begin position="28"/>
        <end position="54"/>
    </location>
</feature>
<gene>
    <name evidence="4" type="ORF">K8V35_06035</name>
</gene>
<dbReference type="EMBL" id="DYYI01000069">
    <property type="protein sequence ID" value="HJE19892.1"/>
    <property type="molecule type" value="Genomic_DNA"/>
</dbReference>
<protein>
    <submittedName>
        <fullName evidence="4">DUF4767 domain-containing protein</fullName>
    </submittedName>
</protein>
<evidence type="ECO:0000256" key="1">
    <source>
        <dbReference type="SAM" id="MobiDB-lite"/>
    </source>
</evidence>
<evidence type="ECO:0000313" key="4">
    <source>
        <dbReference type="EMBL" id="HJE19892.1"/>
    </source>
</evidence>
<evidence type="ECO:0000256" key="2">
    <source>
        <dbReference type="SAM" id="SignalP"/>
    </source>
</evidence>
<reference evidence="4" key="2">
    <citation type="submission" date="2021-09" db="EMBL/GenBank/DDBJ databases">
        <authorList>
            <person name="Gilroy R."/>
        </authorList>
    </citation>
    <scope>NUCLEOTIDE SEQUENCE</scope>
    <source>
        <strain evidence="4">6019</strain>
    </source>
</reference>
<evidence type="ECO:0000259" key="3">
    <source>
        <dbReference type="Pfam" id="PF15983"/>
    </source>
</evidence>
<dbReference type="InterPro" id="IPR031927">
    <property type="entry name" value="DUF4767"/>
</dbReference>
<feature type="signal peptide" evidence="2">
    <location>
        <begin position="1"/>
        <end position="27"/>
    </location>
</feature>
<accession>A0A921DXB3</accession>
<sequence length="334" mass="37650">MKKKFSISMISMMVLGGSLFNMNLAEAQEEEVEDEVTEDEVVVEEEEEVEEDEVDEDVVWLDDIVRNNVSEVEFTFVGAEDATSNPNSPIATKLEGLDTDEPVVRFIWDREDESLDEVFEVNVSEVDPVEIETFNTEDEGTTTFESNIIAEFVPEDDTYYANTELYIVDGENGVELLQPNYAGNVEENQQDVYMNLVQVAQGEDGENANIEALDEAVIEWGNTLDQSYERYYPGNEEEFSHAGTDLDTMLENAVIDGTPVNLSESGNTEIVAVYSATVEEESMMRDITYIMTLIDDAPVILVTEQMEDASEIHYTGTDNTDLQAIYNDWVEQNQ</sequence>
<comment type="caution">
    <text evidence="4">The sequence shown here is derived from an EMBL/GenBank/DDBJ whole genome shotgun (WGS) entry which is preliminary data.</text>
</comment>